<dbReference type="GeneID" id="92354926"/>
<organism evidence="2">
    <name type="scientific">Sulfurisphaera javensis</name>
    <dbReference type="NCBI Taxonomy" id="2049879"/>
    <lineage>
        <taxon>Archaea</taxon>
        <taxon>Thermoproteota</taxon>
        <taxon>Thermoprotei</taxon>
        <taxon>Sulfolobales</taxon>
        <taxon>Sulfolobaceae</taxon>
        <taxon>Sulfurisphaera</taxon>
    </lineage>
</organism>
<sequence length="400" mass="45922">MEGRKINVIDKIRKEGIYCSTEPEVIKEKSSDLTYMSPLIKIKEEEPICIAFPKNEEEVVKLVEIAIEEHVPLIPRGAGKNNIGGVLPLKKGIIVETEKLYEIKDEGEEITLGSGVKIIDVYNKLRVYPSTYKDGVTVGGNYEGGCGGIGAFRFGRVWYQATEVDMVNPKGKLTRLKGGDVLIAAHAEGTTGIITKLKMLTYNEGKIKSKIILFDTLEKAIDFVSTLYDEALPVYHVTLRSPEASKLTNVMPFSKWNLLIAYPDFLDFDGINGSELWNRRDTFYGGLIKTFYDKNPNTTFYITFDVYIDELYKFLDRINYKEYVTEFEFIQGKLVHPFFINEEKSKIDYLNNLLSTYQVFRFDLHSITINNRLRPEHLQKIKTYKRMYDKEDLFNPGKIV</sequence>
<dbReference type="Pfam" id="PF01565">
    <property type="entry name" value="FAD_binding_4"/>
    <property type="match status" value="1"/>
</dbReference>
<gene>
    <name evidence="2" type="ORF">SJAV_19780</name>
</gene>
<dbReference type="InterPro" id="IPR036318">
    <property type="entry name" value="FAD-bd_PCMH-like_sf"/>
</dbReference>
<dbReference type="KEGG" id="sjv:SJAV_19780"/>
<dbReference type="InterPro" id="IPR016166">
    <property type="entry name" value="FAD-bd_PCMH"/>
</dbReference>
<evidence type="ECO:0000313" key="2">
    <source>
        <dbReference type="EMBL" id="BFH74034.1"/>
    </source>
</evidence>
<dbReference type="RefSeq" id="WP_369609579.1">
    <property type="nucleotide sequence ID" value="NZ_AP031322.1"/>
</dbReference>
<feature type="domain" description="FAD-binding PCMH-type" evidence="1">
    <location>
        <begin position="43"/>
        <end position="204"/>
    </location>
</feature>
<dbReference type="InterPro" id="IPR006094">
    <property type="entry name" value="Oxid_FAD_bind_N"/>
</dbReference>
<accession>A0AAT9GT81</accession>
<proteinExistence type="predicted"/>
<dbReference type="Gene3D" id="3.30.465.10">
    <property type="match status" value="1"/>
</dbReference>
<dbReference type="EMBL" id="AP031322">
    <property type="protein sequence ID" value="BFH74034.1"/>
    <property type="molecule type" value="Genomic_DNA"/>
</dbReference>
<reference evidence="2" key="1">
    <citation type="submission" date="2024-03" db="EMBL/GenBank/DDBJ databases">
        <title>Complete genome sequence of Sulfurisphaera javensis strain KD-1.</title>
        <authorList>
            <person name="Sakai H."/>
            <person name="Nur N."/>
            <person name="Suwanto A."/>
            <person name="Kurosawa N."/>
        </authorList>
    </citation>
    <scope>NUCLEOTIDE SEQUENCE</scope>
    <source>
        <strain evidence="2">KD-1</strain>
    </source>
</reference>
<evidence type="ECO:0000259" key="1">
    <source>
        <dbReference type="PROSITE" id="PS51387"/>
    </source>
</evidence>
<dbReference type="PANTHER" id="PTHR42934">
    <property type="entry name" value="GLYCOLATE OXIDASE SUBUNIT GLCD"/>
    <property type="match status" value="1"/>
</dbReference>
<dbReference type="PROSITE" id="PS51387">
    <property type="entry name" value="FAD_PCMH"/>
    <property type="match status" value="1"/>
</dbReference>
<dbReference type="AlphaFoldDB" id="A0AAT9GT81"/>
<dbReference type="GO" id="GO:0071949">
    <property type="term" value="F:FAD binding"/>
    <property type="evidence" value="ECO:0007669"/>
    <property type="project" value="InterPro"/>
</dbReference>
<dbReference type="InterPro" id="IPR016169">
    <property type="entry name" value="FAD-bd_PCMH_sub2"/>
</dbReference>
<dbReference type="PANTHER" id="PTHR42934:SF2">
    <property type="entry name" value="GLYCOLATE OXIDASE SUBUNIT GLCD"/>
    <property type="match status" value="1"/>
</dbReference>
<protein>
    <submittedName>
        <fullName evidence="2">FAD-binding oxidoreductase</fullName>
    </submittedName>
</protein>
<name>A0AAT9GT81_9CREN</name>
<dbReference type="InterPro" id="IPR051914">
    <property type="entry name" value="FAD-linked_OxidoTrans_Type4"/>
</dbReference>
<dbReference type="SUPFAM" id="SSF56176">
    <property type="entry name" value="FAD-binding/transporter-associated domain-like"/>
    <property type="match status" value="1"/>
</dbReference>